<evidence type="ECO:0000256" key="1">
    <source>
        <dbReference type="SAM" id="MobiDB-lite"/>
    </source>
</evidence>
<sequence>MKKKRIQLIILLILCLLCAAAYLIFKSMDFSEKDTAAEEVTVTDFASKDVTSLSVSGDHRLNFAKEEDKWVNTDDREMPLNQTLVSSLVNNIAGITTESVVEQPEDLSEYGLDNPVRTIKATLENGSSIIIYVGNQNDLTGDYYIRLEGDDRVYGISSYVVTAFDKEPEEFIEETEEETTSAEDTEETAADTANTQETE</sequence>
<evidence type="ECO:0000313" key="4">
    <source>
        <dbReference type="Proteomes" id="UP000095003"/>
    </source>
</evidence>
<feature type="domain" description="DUF4340" evidence="2">
    <location>
        <begin position="70"/>
        <end position="176"/>
    </location>
</feature>
<reference evidence="3 4" key="1">
    <citation type="submission" date="2016-07" db="EMBL/GenBank/DDBJ databases">
        <title>Characterization of isolates of Eisenbergiella tayi derived from blood cultures, using whole genome sequencing.</title>
        <authorList>
            <person name="Burdz T."/>
            <person name="Wiebe D."/>
            <person name="Huynh C."/>
            <person name="Bernard K."/>
        </authorList>
    </citation>
    <scope>NUCLEOTIDE SEQUENCE [LARGE SCALE GENOMIC DNA]</scope>
    <source>
        <strain evidence="3 4">NML 120489</strain>
    </source>
</reference>
<comment type="caution">
    <text evidence="3">The sequence shown here is derived from an EMBL/GenBank/DDBJ whole genome shotgun (WGS) entry which is preliminary data.</text>
</comment>
<evidence type="ECO:0000313" key="3">
    <source>
        <dbReference type="EMBL" id="ODM02272.1"/>
    </source>
</evidence>
<dbReference type="RefSeq" id="WP_069159578.1">
    <property type="nucleotide sequence ID" value="NZ_DBFYTC010000066.1"/>
</dbReference>
<feature type="compositionally biased region" description="Acidic residues" evidence="1">
    <location>
        <begin position="167"/>
        <end position="189"/>
    </location>
</feature>
<dbReference type="Pfam" id="PF14238">
    <property type="entry name" value="DUF4340"/>
    <property type="match status" value="1"/>
</dbReference>
<proteinExistence type="predicted"/>
<dbReference type="EMBL" id="MCGI01000010">
    <property type="protein sequence ID" value="ODM02272.1"/>
    <property type="molecule type" value="Genomic_DNA"/>
</dbReference>
<dbReference type="Proteomes" id="UP000095003">
    <property type="component" value="Unassembled WGS sequence"/>
</dbReference>
<protein>
    <recommendedName>
        <fullName evidence="2">DUF4340 domain-containing protein</fullName>
    </recommendedName>
</protein>
<accession>A0A1E3A0J9</accession>
<dbReference type="GeneID" id="93304223"/>
<feature type="region of interest" description="Disordered" evidence="1">
    <location>
        <begin position="167"/>
        <end position="199"/>
    </location>
</feature>
<gene>
    <name evidence="3" type="ORF">BEH84_06415</name>
</gene>
<feature type="compositionally biased region" description="Low complexity" evidence="1">
    <location>
        <begin position="190"/>
        <end position="199"/>
    </location>
</feature>
<evidence type="ECO:0000259" key="2">
    <source>
        <dbReference type="Pfam" id="PF14238"/>
    </source>
</evidence>
<name>A0A1E3A0J9_9FIRM</name>
<dbReference type="AlphaFoldDB" id="A0A1E3A0J9"/>
<dbReference type="InterPro" id="IPR025641">
    <property type="entry name" value="DUF4340"/>
</dbReference>
<organism evidence="3 4">
    <name type="scientific">Eisenbergiella tayi</name>
    <dbReference type="NCBI Taxonomy" id="1432052"/>
    <lineage>
        <taxon>Bacteria</taxon>
        <taxon>Bacillati</taxon>
        <taxon>Bacillota</taxon>
        <taxon>Clostridia</taxon>
        <taxon>Lachnospirales</taxon>
        <taxon>Lachnospiraceae</taxon>
        <taxon>Eisenbergiella</taxon>
    </lineage>
</organism>